<dbReference type="EMBL" id="OZ023702">
    <property type="protein sequence ID" value="CAK9857368.1"/>
    <property type="molecule type" value="Genomic_DNA"/>
</dbReference>
<dbReference type="PANTHER" id="PTHR11902:SF42">
    <property type="entry name" value="ENOLASE 1, CHLOROPLASTIC"/>
    <property type="match status" value="1"/>
</dbReference>
<feature type="domain" description="Enolase N-terminal" evidence="1">
    <location>
        <begin position="76"/>
        <end position="167"/>
    </location>
</feature>
<name>A0ABP1A2X3_9BRYO</name>
<protein>
    <recommendedName>
        <fullName evidence="1">Enolase N-terminal domain-containing protein</fullName>
    </recommendedName>
</protein>
<dbReference type="PANTHER" id="PTHR11902">
    <property type="entry name" value="ENOLASE"/>
    <property type="match status" value="1"/>
</dbReference>
<dbReference type="InterPro" id="IPR029017">
    <property type="entry name" value="Enolase-like_N"/>
</dbReference>
<gene>
    <name evidence="2" type="ORF">CSSPJE1EN2_LOCUS363</name>
</gene>
<accession>A0ABP1A2X3</accession>
<dbReference type="Proteomes" id="UP001497522">
    <property type="component" value="Chromosome 1"/>
</dbReference>
<reference evidence="2 3" key="1">
    <citation type="submission" date="2024-03" db="EMBL/GenBank/DDBJ databases">
        <authorList>
            <consortium name="ELIXIR-Norway"/>
            <consortium name="Elixir Norway"/>
        </authorList>
    </citation>
    <scope>NUCLEOTIDE SEQUENCE [LARGE SCALE GENOMIC DNA]</scope>
</reference>
<dbReference type="SMART" id="SM01193">
    <property type="entry name" value="Enolase_N"/>
    <property type="match status" value="1"/>
</dbReference>
<organism evidence="2 3">
    <name type="scientific">Sphagnum jensenii</name>
    <dbReference type="NCBI Taxonomy" id="128206"/>
    <lineage>
        <taxon>Eukaryota</taxon>
        <taxon>Viridiplantae</taxon>
        <taxon>Streptophyta</taxon>
        <taxon>Embryophyta</taxon>
        <taxon>Bryophyta</taxon>
        <taxon>Sphagnophytina</taxon>
        <taxon>Sphagnopsida</taxon>
        <taxon>Sphagnales</taxon>
        <taxon>Sphagnaceae</taxon>
        <taxon>Sphagnum</taxon>
    </lineage>
</organism>
<keyword evidence="3" id="KW-1185">Reference proteome</keyword>
<dbReference type="Pfam" id="PF03952">
    <property type="entry name" value="Enolase_N"/>
    <property type="match status" value="1"/>
</dbReference>
<dbReference type="InterPro" id="IPR000941">
    <property type="entry name" value="Enolase"/>
</dbReference>
<dbReference type="SUPFAM" id="SSF54826">
    <property type="entry name" value="Enolase N-terminal domain-like"/>
    <property type="match status" value="1"/>
</dbReference>
<evidence type="ECO:0000313" key="3">
    <source>
        <dbReference type="Proteomes" id="UP001497522"/>
    </source>
</evidence>
<sequence>MSSSVVIGTMPKAAPCCNIGSSFWRGARGAALSSSPVGGGGGGCLPDRRLKLVMSRAVSSTSVTMVRKDAGMTTKIKSIMARQIIDIRGNPTVEVDVVTDRCFRSAVPSGASTGIYEALELRDGAEVRLWRQRKEMDIDNIMLGLDRTPNKGKCGANATLGVSVSLC</sequence>
<evidence type="ECO:0000259" key="1">
    <source>
        <dbReference type="SMART" id="SM01193"/>
    </source>
</evidence>
<dbReference type="InterPro" id="IPR020811">
    <property type="entry name" value="Enolase_N"/>
</dbReference>
<dbReference type="Gene3D" id="3.30.390.10">
    <property type="entry name" value="Enolase-like, N-terminal domain"/>
    <property type="match status" value="2"/>
</dbReference>
<proteinExistence type="predicted"/>
<evidence type="ECO:0000313" key="2">
    <source>
        <dbReference type="EMBL" id="CAK9857368.1"/>
    </source>
</evidence>